<evidence type="ECO:0000256" key="2">
    <source>
        <dbReference type="SAM" id="MobiDB-lite"/>
    </source>
</evidence>
<dbReference type="OrthoDB" id="3199595at2"/>
<dbReference type="InterPro" id="IPR053162">
    <property type="entry name" value="DnaD"/>
</dbReference>
<sequence>MNNGYIKFYRKITKSFVWTDPYTFKLWTLCLLKAAHKDNKFLFNGEEITVNSGQFVTGRAAITKELNEGAKSEHRMTEASVWRRLKKFEKEEMLNIDSTTKYSVITIKNWHDYQVSEQQVNSDRTATEQRVNTNKNEKNLKNEKNYINNNTPARFYESNGYGSIASLTIQKIDGWVEDISKTGTSEEEANEIIIKAMEFGVVHNKRTWSYVNRILVNWENRGLNTLEKIEAAEAERNAKQETKPAKKKSWNKNTHTRSESLPKWARDGYEPVKDTPLSADEKEEMQRRIAEFRAMKPGKG</sequence>
<organism evidence="4 5">
    <name type="scientific">Alkalibacterium subtropicum</name>
    <dbReference type="NCBI Taxonomy" id="753702"/>
    <lineage>
        <taxon>Bacteria</taxon>
        <taxon>Bacillati</taxon>
        <taxon>Bacillota</taxon>
        <taxon>Bacilli</taxon>
        <taxon>Lactobacillales</taxon>
        <taxon>Carnobacteriaceae</taxon>
        <taxon>Alkalibacterium</taxon>
    </lineage>
</organism>
<dbReference type="PANTHER" id="PTHR37293">
    <property type="entry name" value="PHAGE REPLICATION PROTEIN-RELATED"/>
    <property type="match status" value="1"/>
</dbReference>
<comment type="similarity">
    <text evidence="1">Belongs to the DnaB/DnaD family.</text>
</comment>
<evidence type="ECO:0000256" key="1">
    <source>
        <dbReference type="ARBA" id="ARBA00093462"/>
    </source>
</evidence>
<dbReference type="EMBL" id="FOLT01000001">
    <property type="protein sequence ID" value="SFB90283.1"/>
    <property type="molecule type" value="Genomic_DNA"/>
</dbReference>
<dbReference type="AlphaFoldDB" id="A0A1I1EZE8"/>
<dbReference type="Pfam" id="PF07261">
    <property type="entry name" value="DnaB_2"/>
    <property type="match status" value="1"/>
</dbReference>
<evidence type="ECO:0000259" key="3">
    <source>
        <dbReference type="Pfam" id="PF07261"/>
    </source>
</evidence>
<feature type="domain" description="DnaB/C C-terminal" evidence="3">
    <location>
        <begin position="155"/>
        <end position="232"/>
    </location>
</feature>
<dbReference type="PANTHER" id="PTHR37293:SF5">
    <property type="entry name" value="DNA REPLICATION PROTEIN"/>
    <property type="match status" value="1"/>
</dbReference>
<dbReference type="Gene3D" id="1.10.10.630">
    <property type="entry name" value="DnaD domain-like"/>
    <property type="match status" value="1"/>
</dbReference>
<dbReference type="InterPro" id="IPR006343">
    <property type="entry name" value="DnaB/C_C"/>
</dbReference>
<reference evidence="5" key="1">
    <citation type="submission" date="2016-10" db="EMBL/GenBank/DDBJ databases">
        <authorList>
            <person name="Varghese N."/>
            <person name="Submissions S."/>
        </authorList>
    </citation>
    <scope>NUCLEOTIDE SEQUENCE [LARGE SCALE GENOMIC DNA]</scope>
    <source>
        <strain evidence="5">DSM 23664</strain>
    </source>
</reference>
<dbReference type="InterPro" id="IPR034829">
    <property type="entry name" value="DnaD-like_sf"/>
</dbReference>
<gene>
    <name evidence="4" type="ORF">SAMN04488102_101342</name>
</gene>
<dbReference type="Proteomes" id="UP000199612">
    <property type="component" value="Unassembled WGS sequence"/>
</dbReference>
<dbReference type="STRING" id="753702.SAMN04488102_101342"/>
<accession>A0A1I1EZE8</accession>
<name>A0A1I1EZE8_9LACT</name>
<keyword evidence="5" id="KW-1185">Reference proteome</keyword>
<dbReference type="RefSeq" id="WP_091528134.1">
    <property type="nucleotide sequence ID" value="NZ_FOLT01000001.1"/>
</dbReference>
<proteinExistence type="inferred from homology"/>
<protein>
    <submittedName>
        <fullName evidence="4">DnaD and phage-associated domain-containing protein</fullName>
    </submittedName>
</protein>
<feature type="compositionally biased region" description="Basic and acidic residues" evidence="2">
    <location>
        <begin position="235"/>
        <end position="244"/>
    </location>
</feature>
<dbReference type="NCBIfam" id="TIGR01446">
    <property type="entry name" value="DnaD_dom"/>
    <property type="match status" value="1"/>
</dbReference>
<feature type="compositionally biased region" description="Basic and acidic residues" evidence="2">
    <location>
        <begin position="256"/>
        <end position="273"/>
    </location>
</feature>
<dbReference type="SUPFAM" id="SSF158499">
    <property type="entry name" value="DnaD domain-like"/>
    <property type="match status" value="1"/>
</dbReference>
<feature type="region of interest" description="Disordered" evidence="2">
    <location>
        <begin position="235"/>
        <end position="285"/>
    </location>
</feature>
<evidence type="ECO:0000313" key="5">
    <source>
        <dbReference type="Proteomes" id="UP000199612"/>
    </source>
</evidence>
<evidence type="ECO:0000313" key="4">
    <source>
        <dbReference type="EMBL" id="SFB90283.1"/>
    </source>
</evidence>